<dbReference type="PROSITE" id="PS50015">
    <property type="entry name" value="SAP_B"/>
    <property type="match status" value="1"/>
</dbReference>
<keyword evidence="2" id="KW-0732">Signal</keyword>
<evidence type="ECO:0000256" key="1">
    <source>
        <dbReference type="ARBA" id="ARBA00023157"/>
    </source>
</evidence>
<name>L8YDF1_TUPCH</name>
<dbReference type="SUPFAM" id="SSF47862">
    <property type="entry name" value="Saposin"/>
    <property type="match status" value="1"/>
</dbReference>
<dbReference type="AlphaFoldDB" id="L8YDF1"/>
<reference evidence="5" key="1">
    <citation type="submission" date="2012-07" db="EMBL/GenBank/DDBJ databases">
        <title>Genome of the Chinese tree shrew, a rising model animal genetically related to primates.</title>
        <authorList>
            <person name="Zhang G."/>
            <person name="Fan Y."/>
            <person name="Yao Y."/>
            <person name="Huang Z."/>
        </authorList>
    </citation>
    <scope>NUCLEOTIDE SEQUENCE [LARGE SCALE GENOMIC DNA]</scope>
</reference>
<keyword evidence="1" id="KW-1015">Disulfide bond</keyword>
<dbReference type="InterPro" id="IPR008139">
    <property type="entry name" value="SaposinB_dom"/>
</dbReference>
<reference evidence="5" key="2">
    <citation type="journal article" date="2013" name="Nat. Commun.">
        <title>Genome of the Chinese tree shrew.</title>
        <authorList>
            <person name="Fan Y."/>
            <person name="Huang Z.Y."/>
            <person name="Cao C.C."/>
            <person name="Chen C.S."/>
            <person name="Chen Y.X."/>
            <person name="Fan D.D."/>
            <person name="He J."/>
            <person name="Hou H.L."/>
            <person name="Hu L."/>
            <person name="Hu X.T."/>
            <person name="Jiang X.T."/>
            <person name="Lai R."/>
            <person name="Lang Y.S."/>
            <person name="Liang B."/>
            <person name="Liao S.G."/>
            <person name="Mu D."/>
            <person name="Ma Y.Y."/>
            <person name="Niu Y.Y."/>
            <person name="Sun X.Q."/>
            <person name="Xia J.Q."/>
            <person name="Xiao J."/>
            <person name="Xiong Z.Q."/>
            <person name="Xu L."/>
            <person name="Yang L."/>
            <person name="Zhang Y."/>
            <person name="Zhao W."/>
            <person name="Zhao X.D."/>
            <person name="Zheng Y.T."/>
            <person name="Zhou J.M."/>
            <person name="Zhu Y.B."/>
            <person name="Zhang G.J."/>
            <person name="Wang J."/>
            <person name="Yao Y.G."/>
        </authorList>
    </citation>
    <scope>NUCLEOTIDE SEQUENCE [LARGE SCALE GENOMIC DNA]</scope>
</reference>
<dbReference type="PANTHER" id="PTHR15541:SF2">
    <property type="entry name" value="GRANULYSIN"/>
    <property type="match status" value="1"/>
</dbReference>
<dbReference type="InParanoid" id="L8YDF1"/>
<dbReference type="GO" id="GO:0042742">
    <property type="term" value="P:defense response to bacterium"/>
    <property type="evidence" value="ECO:0007669"/>
    <property type="project" value="InterPro"/>
</dbReference>
<dbReference type="Pfam" id="PF05184">
    <property type="entry name" value="SapB_1"/>
    <property type="match status" value="1"/>
</dbReference>
<dbReference type="Gene3D" id="1.10.225.10">
    <property type="entry name" value="Saposin-like"/>
    <property type="match status" value="1"/>
</dbReference>
<dbReference type="Proteomes" id="UP000011518">
    <property type="component" value="Unassembled WGS sequence"/>
</dbReference>
<dbReference type="InterPro" id="IPR007856">
    <property type="entry name" value="SapB_1"/>
</dbReference>
<dbReference type="GO" id="GO:0044194">
    <property type="term" value="C:cytolytic granule"/>
    <property type="evidence" value="ECO:0007669"/>
    <property type="project" value="TreeGrafter"/>
</dbReference>
<organism evidence="4 5">
    <name type="scientific">Tupaia chinensis</name>
    <name type="common">Chinese tree shrew</name>
    <name type="synonym">Tupaia belangeri chinensis</name>
    <dbReference type="NCBI Taxonomy" id="246437"/>
    <lineage>
        <taxon>Eukaryota</taxon>
        <taxon>Metazoa</taxon>
        <taxon>Chordata</taxon>
        <taxon>Craniata</taxon>
        <taxon>Vertebrata</taxon>
        <taxon>Euteleostomi</taxon>
        <taxon>Mammalia</taxon>
        <taxon>Eutheria</taxon>
        <taxon>Euarchontoglires</taxon>
        <taxon>Scandentia</taxon>
        <taxon>Tupaiidae</taxon>
        <taxon>Tupaia</taxon>
    </lineage>
</organism>
<dbReference type="PANTHER" id="PTHR15541">
    <property type="entry name" value="GRANULYSIN RELATED"/>
    <property type="match status" value="1"/>
</dbReference>
<feature type="domain" description="Saposin B-type" evidence="3">
    <location>
        <begin position="62"/>
        <end position="142"/>
    </location>
</feature>
<dbReference type="GO" id="GO:0061844">
    <property type="term" value="P:antimicrobial humoral immune response mediated by antimicrobial peptide"/>
    <property type="evidence" value="ECO:0007669"/>
    <property type="project" value="TreeGrafter"/>
</dbReference>
<proteinExistence type="predicted"/>
<dbReference type="InterPro" id="IPR011001">
    <property type="entry name" value="Saposin-like"/>
</dbReference>
<dbReference type="eggNOG" id="ENOG502ST3Z">
    <property type="taxonomic scope" value="Eukaryota"/>
</dbReference>
<gene>
    <name evidence="4" type="ORF">TREES_T100011238</name>
</gene>
<accession>L8YDF1</accession>
<keyword evidence="5" id="KW-1185">Reference proteome</keyword>
<dbReference type="EMBL" id="KB364545">
    <property type="protein sequence ID" value="ELV12401.1"/>
    <property type="molecule type" value="Genomic_DNA"/>
</dbReference>
<dbReference type="SMART" id="SM00741">
    <property type="entry name" value="SapB"/>
    <property type="match status" value="1"/>
</dbReference>
<feature type="chain" id="PRO_5003999019" evidence="2">
    <location>
        <begin position="21"/>
        <end position="148"/>
    </location>
</feature>
<dbReference type="FunCoup" id="L8YDF1">
    <property type="interactions" value="1"/>
</dbReference>
<dbReference type="STRING" id="246437.L8YDF1"/>
<dbReference type="InterPro" id="IPR008138">
    <property type="entry name" value="SapB_2"/>
</dbReference>
<evidence type="ECO:0000313" key="4">
    <source>
        <dbReference type="EMBL" id="ELV12401.1"/>
    </source>
</evidence>
<evidence type="ECO:0000313" key="5">
    <source>
        <dbReference type="Proteomes" id="UP000011518"/>
    </source>
</evidence>
<sequence length="148" mass="16324">MASRTLLFLAAVLLNPSGLAFSGVGPEHHDPATAHWCEGEQLRQDLAQERPQGDLFAQRKELSWGCKPCQKIMQKLEDMVGEQPNEETIAQAASKVCGKMGLLRGICKRIMRTFLRLISRDIMAGKSAQEVCVDLKICKPAGRCRGDS</sequence>
<evidence type="ECO:0000259" key="3">
    <source>
        <dbReference type="PROSITE" id="PS50015"/>
    </source>
</evidence>
<dbReference type="GO" id="GO:0031640">
    <property type="term" value="P:killing of cells of another organism"/>
    <property type="evidence" value="ECO:0007669"/>
    <property type="project" value="TreeGrafter"/>
</dbReference>
<dbReference type="InterPro" id="IPR038847">
    <property type="entry name" value="Granulysin-like"/>
</dbReference>
<protein>
    <submittedName>
        <fullName evidence="4">Antimicrobial peptide NK-lysin</fullName>
    </submittedName>
</protein>
<evidence type="ECO:0000256" key="2">
    <source>
        <dbReference type="SAM" id="SignalP"/>
    </source>
</evidence>
<dbReference type="Pfam" id="PF03489">
    <property type="entry name" value="SapB_2"/>
    <property type="match status" value="1"/>
</dbReference>
<feature type="signal peptide" evidence="2">
    <location>
        <begin position="1"/>
        <end position="20"/>
    </location>
</feature>
<dbReference type="GO" id="GO:0006629">
    <property type="term" value="P:lipid metabolic process"/>
    <property type="evidence" value="ECO:0007669"/>
    <property type="project" value="InterPro"/>
</dbReference>